<reference evidence="2" key="1">
    <citation type="submission" date="2022-08" db="EMBL/GenBank/DDBJ databases">
        <title>Whole genome sequencing of non-tuberculosis mycobacteria type-strains.</title>
        <authorList>
            <person name="Igarashi Y."/>
            <person name="Osugi A."/>
            <person name="Mitarai S."/>
        </authorList>
    </citation>
    <scope>NUCLEOTIDE SEQUENCE</scope>
    <source>
        <strain evidence="2">JCM 16369</strain>
    </source>
</reference>
<evidence type="ECO:0000313" key="3">
    <source>
        <dbReference type="Proteomes" id="UP001055337"/>
    </source>
</evidence>
<geneLocation type="plasmid" evidence="2 3">
    <name>unnamed</name>
</geneLocation>
<dbReference type="RefSeq" id="WP_240180703.1">
    <property type="nucleotide sequence ID" value="NZ_CP092363.2"/>
</dbReference>
<dbReference type="EMBL" id="CP092363">
    <property type="protein sequence ID" value="ULN44698.1"/>
    <property type="molecule type" value="Genomic_DNA"/>
</dbReference>
<proteinExistence type="predicted"/>
<organism evidence="2 3">
    <name type="scientific">Mycolicibacterium crocinum</name>
    <dbReference type="NCBI Taxonomy" id="388459"/>
    <lineage>
        <taxon>Bacteria</taxon>
        <taxon>Bacillati</taxon>
        <taxon>Actinomycetota</taxon>
        <taxon>Actinomycetes</taxon>
        <taxon>Mycobacteriales</taxon>
        <taxon>Mycobacteriaceae</taxon>
        <taxon>Mycolicibacterium</taxon>
    </lineage>
</organism>
<evidence type="ECO:0000313" key="2">
    <source>
        <dbReference type="EMBL" id="ULN44698.1"/>
    </source>
</evidence>
<gene>
    <name evidence="2" type="ORF">MI149_29840</name>
</gene>
<dbReference type="Proteomes" id="UP001055337">
    <property type="component" value="Plasmid unnamed"/>
</dbReference>
<accession>A0ABY3TVM9</accession>
<feature type="compositionally biased region" description="Pro residues" evidence="1">
    <location>
        <begin position="54"/>
        <end position="65"/>
    </location>
</feature>
<name>A0ABY3TVM9_9MYCO</name>
<feature type="region of interest" description="Disordered" evidence="1">
    <location>
        <begin position="32"/>
        <end position="65"/>
    </location>
</feature>
<keyword evidence="2" id="KW-0614">Plasmid</keyword>
<feature type="compositionally biased region" description="Low complexity" evidence="1">
    <location>
        <begin position="44"/>
        <end position="53"/>
    </location>
</feature>
<evidence type="ECO:0000256" key="1">
    <source>
        <dbReference type="SAM" id="MobiDB-lite"/>
    </source>
</evidence>
<sequence length="65" mass="6226">MSVGVPGFIENVVEDAVRNVMEVVAAARTSFAGHHPASPSHADPAVGPGASAPSAPPAPPAGSGA</sequence>
<protein>
    <submittedName>
        <fullName evidence="2">Uncharacterized protein</fullName>
    </submittedName>
</protein>
<keyword evidence="3" id="KW-1185">Reference proteome</keyword>